<name>A0ACC2JJ28_9PEZI</name>
<organism evidence="1 2">
    <name type="scientific">Lasiodiplodia mahajangana</name>
    <dbReference type="NCBI Taxonomy" id="1108764"/>
    <lineage>
        <taxon>Eukaryota</taxon>
        <taxon>Fungi</taxon>
        <taxon>Dikarya</taxon>
        <taxon>Ascomycota</taxon>
        <taxon>Pezizomycotina</taxon>
        <taxon>Dothideomycetes</taxon>
        <taxon>Dothideomycetes incertae sedis</taxon>
        <taxon>Botryosphaeriales</taxon>
        <taxon>Botryosphaeriaceae</taxon>
        <taxon>Lasiodiplodia</taxon>
    </lineage>
</organism>
<keyword evidence="2" id="KW-1185">Reference proteome</keyword>
<dbReference type="Proteomes" id="UP001153332">
    <property type="component" value="Unassembled WGS sequence"/>
</dbReference>
<evidence type="ECO:0000313" key="1">
    <source>
        <dbReference type="EMBL" id="KAJ8127518.1"/>
    </source>
</evidence>
<protein>
    <submittedName>
        <fullName evidence="1">Uncharacterized protein</fullName>
    </submittedName>
</protein>
<gene>
    <name evidence="1" type="ORF">O1611_g6121</name>
</gene>
<sequence length="257" mass="29534">MYVPQGRIYTRAYSSKNAGQLVSGKGRAGHTLSRKELSDEFDRHRDLGNRKPTALVSVSIRILDTVRRAYEKRFEGEEPAADIWIVFIEVPDGSSDKVHEARDLAKILQLLEPNKFLYERVIEWEIPEEWVLHRVSLQTLFDHGLDWHERYFTHRWVPPTEELRKKISSDLDFDTGNWTQFAVDFARQWGNGAPMGWIVLRLLKDCHSAHIFPGVIEGIPAIQYWSSKCDMEAPDSAPGASTANVDDISNLFQQLDI</sequence>
<reference evidence="1" key="1">
    <citation type="submission" date="2022-12" db="EMBL/GenBank/DDBJ databases">
        <title>Genome Sequence of Lasiodiplodia mahajangana.</title>
        <authorList>
            <person name="Buettner E."/>
        </authorList>
    </citation>
    <scope>NUCLEOTIDE SEQUENCE</scope>
    <source>
        <strain evidence="1">VT137</strain>
    </source>
</reference>
<evidence type="ECO:0000313" key="2">
    <source>
        <dbReference type="Proteomes" id="UP001153332"/>
    </source>
</evidence>
<comment type="caution">
    <text evidence="1">The sequence shown here is derived from an EMBL/GenBank/DDBJ whole genome shotgun (WGS) entry which is preliminary data.</text>
</comment>
<dbReference type="EMBL" id="JAPUUL010001398">
    <property type="protein sequence ID" value="KAJ8127518.1"/>
    <property type="molecule type" value="Genomic_DNA"/>
</dbReference>
<accession>A0ACC2JJ28</accession>
<proteinExistence type="predicted"/>